<evidence type="ECO:0000313" key="2">
    <source>
        <dbReference type="Proteomes" id="UP000724584"/>
    </source>
</evidence>
<sequence length="221" mass="22277">MDGLLGKAVGKVLGGDDERPQGLQQGGVTHGGAYPAGGGYPQDDDDDLRGAASIAAKEAPEDQSFFDDILGKLLQDKPKAKLEEEDLDEDDAVQSHRQFFGFGGDSGTAAQQTPASTSSLGSAAAMQALKMFTSSDAGAAAPPQSQNAFVGLAMAQAAKLFDAQASQGNVEAGADKQSAVRKAGEMALKMYLKSKGGAGVGGGASAGGMGGLLDMAGKFMK</sequence>
<reference evidence="1 2" key="1">
    <citation type="journal article" date="2021" name="Nat. Commun.">
        <title>Genetic determinants of endophytism in the Arabidopsis root mycobiome.</title>
        <authorList>
            <person name="Mesny F."/>
            <person name="Miyauchi S."/>
            <person name="Thiergart T."/>
            <person name="Pickel B."/>
            <person name="Atanasova L."/>
            <person name="Karlsson M."/>
            <person name="Huettel B."/>
            <person name="Barry K.W."/>
            <person name="Haridas S."/>
            <person name="Chen C."/>
            <person name="Bauer D."/>
            <person name="Andreopoulos W."/>
            <person name="Pangilinan J."/>
            <person name="LaButti K."/>
            <person name="Riley R."/>
            <person name="Lipzen A."/>
            <person name="Clum A."/>
            <person name="Drula E."/>
            <person name="Henrissat B."/>
            <person name="Kohler A."/>
            <person name="Grigoriev I.V."/>
            <person name="Martin F.M."/>
            <person name="Hacquard S."/>
        </authorList>
    </citation>
    <scope>NUCLEOTIDE SEQUENCE [LARGE SCALE GENOMIC DNA]</scope>
    <source>
        <strain evidence="1 2">MPI-SDFR-AT-0079</strain>
    </source>
</reference>
<keyword evidence="2" id="KW-1185">Reference proteome</keyword>
<accession>A0ACB7PPN9</accession>
<organism evidence="1 2">
    <name type="scientific">Chaetomium tenue</name>
    <dbReference type="NCBI Taxonomy" id="1854479"/>
    <lineage>
        <taxon>Eukaryota</taxon>
        <taxon>Fungi</taxon>
        <taxon>Dikarya</taxon>
        <taxon>Ascomycota</taxon>
        <taxon>Pezizomycotina</taxon>
        <taxon>Sordariomycetes</taxon>
        <taxon>Sordariomycetidae</taxon>
        <taxon>Sordariales</taxon>
        <taxon>Chaetomiaceae</taxon>
        <taxon>Chaetomium</taxon>
    </lineage>
</organism>
<protein>
    <submittedName>
        <fullName evidence="1">Uncharacterized protein</fullName>
    </submittedName>
</protein>
<proteinExistence type="predicted"/>
<gene>
    <name evidence="1" type="ORF">F5144DRAFT_598578</name>
</gene>
<comment type="caution">
    <text evidence="1">The sequence shown here is derived from an EMBL/GenBank/DDBJ whole genome shotgun (WGS) entry which is preliminary data.</text>
</comment>
<dbReference type="Proteomes" id="UP000724584">
    <property type="component" value="Unassembled WGS sequence"/>
</dbReference>
<name>A0ACB7PPN9_9PEZI</name>
<evidence type="ECO:0000313" key="1">
    <source>
        <dbReference type="EMBL" id="KAH6651172.1"/>
    </source>
</evidence>
<dbReference type="EMBL" id="JAGIZQ010000001">
    <property type="protein sequence ID" value="KAH6651172.1"/>
    <property type="molecule type" value="Genomic_DNA"/>
</dbReference>